<evidence type="ECO:0000256" key="6">
    <source>
        <dbReference type="ARBA" id="ARBA00022840"/>
    </source>
</evidence>
<dbReference type="PRINTS" id="PR00364">
    <property type="entry name" value="DISEASERSIST"/>
</dbReference>
<dbReference type="InterPro" id="IPR041118">
    <property type="entry name" value="Rx_N"/>
</dbReference>
<protein>
    <recommendedName>
        <fullName evidence="15">NBS-LRR-like resistance protein</fullName>
    </recommendedName>
</protein>
<dbReference type="GO" id="GO:0042742">
    <property type="term" value="P:defense response to bacterium"/>
    <property type="evidence" value="ECO:0007669"/>
    <property type="project" value="UniProtKB-ARBA"/>
</dbReference>
<dbReference type="GO" id="GO:0005524">
    <property type="term" value="F:ATP binding"/>
    <property type="evidence" value="ECO:0007669"/>
    <property type="project" value="UniProtKB-KW"/>
</dbReference>
<dbReference type="eggNOG" id="KOG4658">
    <property type="taxonomic scope" value="Eukaryota"/>
</dbReference>
<dbReference type="SUPFAM" id="SSF52058">
    <property type="entry name" value="L domain-like"/>
    <property type="match status" value="1"/>
</dbReference>
<dbReference type="AlphaFoldDB" id="A0A0D9ZVU0"/>
<comment type="similarity">
    <text evidence="1">Belongs to the disease resistance NB-LRR family.</text>
</comment>
<dbReference type="GO" id="GO:0002758">
    <property type="term" value="P:innate immune response-activating signaling pathway"/>
    <property type="evidence" value="ECO:0007669"/>
    <property type="project" value="UniProtKB-ARBA"/>
</dbReference>
<dbReference type="Gene3D" id="1.10.10.10">
    <property type="entry name" value="Winged helix-like DNA-binding domain superfamily/Winged helix DNA-binding domain"/>
    <property type="match status" value="1"/>
</dbReference>
<feature type="domain" description="NB-ARC" evidence="9">
    <location>
        <begin position="199"/>
        <end position="351"/>
    </location>
</feature>
<dbReference type="InterPro" id="IPR002182">
    <property type="entry name" value="NB-ARC"/>
</dbReference>
<reference evidence="13" key="2">
    <citation type="submission" date="2018-05" db="EMBL/GenBank/DDBJ databases">
        <title>OgluRS3 (Oryza glumaepatula Reference Sequence Version 3).</title>
        <authorList>
            <person name="Zhang J."/>
            <person name="Kudrna D."/>
            <person name="Lee S."/>
            <person name="Talag J."/>
            <person name="Welchert J."/>
            <person name="Wing R.A."/>
        </authorList>
    </citation>
    <scope>NUCLEOTIDE SEQUENCE [LARGE SCALE GENOMIC DNA]</scope>
</reference>
<keyword evidence="6" id="KW-0067">ATP-binding</keyword>
<dbReference type="Pfam" id="PF00931">
    <property type="entry name" value="NB-ARC"/>
    <property type="match status" value="1"/>
</dbReference>
<sequence length="1165" mass="132103">MESALVSFALKLGGKIMGMATGKVEKLLGVPGEITKLETTLGDLRCYLVDADSRRSLEEAVKRWVRELKDVMYDADDILDLCQLVEDEGYDDARTNPSCWNASKFWFCNPVASHKIGRKIQALNRRLDDLSRRRSRLKFLPSVCSAAGAGSSLDDRCRTGPSVEQTFIVGEKIEQDARSLVNLLVNRVDDDHDPARSSNGNVIVVAITGVGGIGKTTLATMVFNDSELENHFKEKIWLSVNQDVNEIDLLKHVIEQFGGNHEHCRGDTVLLENALERAVRKKRFLLVMDDVWSDNVWNNFLRVPLSSGASGSRVLLTTRNEGVARGMRAQHLHPVEKLDRFDGWSLLKNQCANLLANQKYGKFYVDITVKLQSTPLRKRYSALWPKLHTVMSYIAAFWVTTDESEICALEDIGMKIVDRCDGLPLAIKVIGGLLRQRNNTRNSWLRIYNHSAWSVNTTDYLNRAIILSYEELPPHLKQCFLYCSLFPKDEVIRRGDIVQMWMAEGFVQDEVSNSFLLEDLGFEYFNELASRNLLEQKREFYDHSACTMHDIVRYFAQSVGKEEGILLTEGQNTSIPTIRTLRLRQLSVSKKDVNWGALKQQVSLRALMLNKNSMVDSNDFLNSLSSLRVLNLQNIVNLVELPQSIRHLKHLRYLAVAGTSISTIPSNIGDLKFLQVIDLVDCTNITQLPQSILKLQKLRFLNLRRTRITSIPHGFGRLKDLVFMAGFPTHSSDDRTDGWCSLEELGTLSKLKILEITGLEKAPSGSSAAKANLSSKPNLTELYLMCASMLGTDNGDVQCNISAEEQDRIEKVLSNLCPPQSTELLTIGGYFGVELPKWMQMMSAFTNLTRLELKDYACCNRLPNGMGQLPFLDHLWIERAPAIKHIGRELLFPSSYGSSVAFPKLKTMGFKWMPRWEMWDWEEQVRAMPVLEGLSISYCELKYIPPGLPCQARALKSLYLESVRQLVSIENFPSLVNLQLIENPKLERVTNNPSLKNIYIWECPALKVLEELPSLNSIYWWDLKAEKLPECFGVPMLKKLFVHCNRRLFGLISLQDTISEWGKIQHVSQLKAYGCTLRIDLSGYTLPTGLSGYNFLREVIDLFGYVSYTKEPYSFETRTYETSEQAQRYMASIALIFQISVHAIQLRLRMCPAVLNQSSGTETNS</sequence>
<dbReference type="InterPro" id="IPR042197">
    <property type="entry name" value="Apaf_helical"/>
</dbReference>
<dbReference type="InterPro" id="IPR027417">
    <property type="entry name" value="P-loop_NTPase"/>
</dbReference>
<dbReference type="InterPro" id="IPR032675">
    <property type="entry name" value="LRR_dom_sf"/>
</dbReference>
<dbReference type="InterPro" id="IPR055414">
    <property type="entry name" value="LRR_R13L4/SHOC2-like"/>
</dbReference>
<dbReference type="GO" id="GO:0043531">
    <property type="term" value="F:ADP binding"/>
    <property type="evidence" value="ECO:0007669"/>
    <property type="project" value="InterPro"/>
</dbReference>
<dbReference type="Gene3D" id="1.10.8.430">
    <property type="entry name" value="Helical domain of apoptotic protease-activating factors"/>
    <property type="match status" value="1"/>
</dbReference>
<evidence type="ECO:0000256" key="2">
    <source>
        <dbReference type="ARBA" id="ARBA00022614"/>
    </source>
</evidence>
<dbReference type="InterPro" id="IPR058922">
    <property type="entry name" value="WHD_DRP"/>
</dbReference>
<keyword evidence="2" id="KW-0433">Leucine-rich repeat</keyword>
<feature type="domain" description="Disease resistance N-terminal" evidence="10">
    <location>
        <begin position="14"/>
        <end position="84"/>
    </location>
</feature>
<dbReference type="Pfam" id="PF23598">
    <property type="entry name" value="LRR_14"/>
    <property type="match status" value="1"/>
</dbReference>
<evidence type="ECO:0000256" key="3">
    <source>
        <dbReference type="ARBA" id="ARBA00022737"/>
    </source>
</evidence>
<evidence type="ECO:0000259" key="12">
    <source>
        <dbReference type="Pfam" id="PF23598"/>
    </source>
</evidence>
<evidence type="ECO:0000259" key="9">
    <source>
        <dbReference type="Pfam" id="PF00931"/>
    </source>
</evidence>
<proteinExistence type="inferred from homology"/>
<feature type="coiled-coil region" evidence="8">
    <location>
        <begin position="113"/>
        <end position="140"/>
    </location>
</feature>
<evidence type="ECO:0000256" key="7">
    <source>
        <dbReference type="ARBA" id="ARBA00023054"/>
    </source>
</evidence>
<evidence type="ECO:0000313" key="13">
    <source>
        <dbReference type="EnsemblPlants" id="OGLUM05G07860.1"/>
    </source>
</evidence>
<accession>A0A0D9ZVU0</accession>
<keyword evidence="4" id="KW-0547">Nucleotide-binding</keyword>
<dbReference type="Pfam" id="PF18052">
    <property type="entry name" value="Rx_N"/>
    <property type="match status" value="1"/>
</dbReference>
<feature type="domain" description="Disease resistance R13L4/SHOC-2-like LRR" evidence="12">
    <location>
        <begin position="619"/>
        <end position="950"/>
    </location>
</feature>
<evidence type="ECO:0008006" key="15">
    <source>
        <dbReference type="Google" id="ProtNLM"/>
    </source>
</evidence>
<dbReference type="GO" id="GO:0009626">
    <property type="term" value="P:plant-type hypersensitive response"/>
    <property type="evidence" value="ECO:0007669"/>
    <property type="project" value="UniProtKB-ARBA"/>
</dbReference>
<evidence type="ECO:0000259" key="10">
    <source>
        <dbReference type="Pfam" id="PF18052"/>
    </source>
</evidence>
<evidence type="ECO:0000313" key="14">
    <source>
        <dbReference type="Proteomes" id="UP000026961"/>
    </source>
</evidence>
<keyword evidence="3" id="KW-0677">Repeat</keyword>
<organism evidence="13">
    <name type="scientific">Oryza glumipatula</name>
    <dbReference type="NCBI Taxonomy" id="40148"/>
    <lineage>
        <taxon>Eukaryota</taxon>
        <taxon>Viridiplantae</taxon>
        <taxon>Streptophyta</taxon>
        <taxon>Embryophyta</taxon>
        <taxon>Tracheophyta</taxon>
        <taxon>Spermatophyta</taxon>
        <taxon>Magnoliopsida</taxon>
        <taxon>Liliopsida</taxon>
        <taxon>Poales</taxon>
        <taxon>Poaceae</taxon>
        <taxon>BOP clade</taxon>
        <taxon>Oryzoideae</taxon>
        <taxon>Oryzeae</taxon>
        <taxon>Oryzinae</taxon>
        <taxon>Oryza</taxon>
    </lineage>
</organism>
<dbReference type="SUPFAM" id="SSF52047">
    <property type="entry name" value="RNI-like"/>
    <property type="match status" value="1"/>
</dbReference>
<dbReference type="InterPro" id="IPR003591">
    <property type="entry name" value="Leu-rich_rpt_typical-subtyp"/>
</dbReference>
<dbReference type="SUPFAM" id="SSF52540">
    <property type="entry name" value="P-loop containing nucleoside triphosphate hydrolases"/>
    <property type="match status" value="2"/>
</dbReference>
<dbReference type="FunFam" id="1.10.10.10:FF:000322">
    <property type="entry name" value="Probable disease resistance protein At1g63360"/>
    <property type="match status" value="1"/>
</dbReference>
<dbReference type="Gene3D" id="3.40.50.300">
    <property type="entry name" value="P-loop containing nucleotide triphosphate hydrolases"/>
    <property type="match status" value="1"/>
</dbReference>
<dbReference type="EnsemblPlants" id="OGLUM05G07860.1">
    <property type="protein sequence ID" value="OGLUM05G07860.1"/>
    <property type="gene ID" value="OGLUM05G07860"/>
</dbReference>
<dbReference type="SMART" id="SM00369">
    <property type="entry name" value="LRR_TYP"/>
    <property type="match status" value="3"/>
</dbReference>
<dbReference type="HOGENOM" id="CLU_000837_8_6_1"/>
<dbReference type="Gene3D" id="1.20.5.4130">
    <property type="match status" value="1"/>
</dbReference>
<evidence type="ECO:0000256" key="8">
    <source>
        <dbReference type="SAM" id="Coils"/>
    </source>
</evidence>
<evidence type="ECO:0000256" key="4">
    <source>
        <dbReference type="ARBA" id="ARBA00022741"/>
    </source>
</evidence>
<dbReference type="PANTHER" id="PTHR36766">
    <property type="entry name" value="PLANT BROAD-SPECTRUM MILDEW RESISTANCE PROTEIN RPW8"/>
    <property type="match status" value="1"/>
</dbReference>
<dbReference type="CDD" id="cd14798">
    <property type="entry name" value="RX-CC_like"/>
    <property type="match status" value="1"/>
</dbReference>
<evidence type="ECO:0000259" key="11">
    <source>
        <dbReference type="Pfam" id="PF23559"/>
    </source>
</evidence>
<dbReference type="InterPro" id="IPR036388">
    <property type="entry name" value="WH-like_DNA-bd_sf"/>
</dbReference>
<evidence type="ECO:0000256" key="5">
    <source>
        <dbReference type="ARBA" id="ARBA00022821"/>
    </source>
</evidence>
<reference evidence="13" key="1">
    <citation type="submission" date="2015-04" db="UniProtKB">
        <authorList>
            <consortium name="EnsemblPlants"/>
        </authorList>
    </citation>
    <scope>IDENTIFICATION</scope>
</reference>
<dbReference type="Pfam" id="PF23559">
    <property type="entry name" value="WHD_DRP"/>
    <property type="match status" value="1"/>
</dbReference>
<dbReference type="Proteomes" id="UP000026961">
    <property type="component" value="Chromosome 5"/>
</dbReference>
<dbReference type="InterPro" id="IPR038005">
    <property type="entry name" value="RX-like_CC"/>
</dbReference>
<keyword evidence="7 8" id="KW-0175">Coiled coil</keyword>
<keyword evidence="5" id="KW-0611">Plant defense</keyword>
<keyword evidence="14" id="KW-1185">Reference proteome</keyword>
<feature type="domain" description="Disease resistance protein winged helix" evidence="11">
    <location>
        <begin position="485"/>
        <end position="553"/>
    </location>
</feature>
<dbReference type="Gene3D" id="3.80.10.10">
    <property type="entry name" value="Ribonuclease Inhibitor"/>
    <property type="match status" value="1"/>
</dbReference>
<name>A0A0D9ZVU0_9ORYZ</name>
<evidence type="ECO:0000256" key="1">
    <source>
        <dbReference type="ARBA" id="ARBA00008894"/>
    </source>
</evidence>
<dbReference type="Gramene" id="OGLUM05G07860.1">
    <property type="protein sequence ID" value="OGLUM05G07860.1"/>
    <property type="gene ID" value="OGLUM05G07860"/>
</dbReference>
<dbReference type="PANTHER" id="PTHR36766:SF70">
    <property type="entry name" value="DISEASE RESISTANCE PROTEIN RGA4"/>
    <property type="match status" value="1"/>
</dbReference>